<gene>
    <name evidence="3" type="ORF">CcaverHIS019_0211160</name>
</gene>
<dbReference type="PANTHER" id="PTHR38048:SF1">
    <property type="entry name" value="HEMERYTHRIN-LIKE DOMAIN-CONTAINING PROTEIN"/>
    <property type="match status" value="1"/>
</dbReference>
<dbReference type="Gene3D" id="1.20.120.520">
    <property type="entry name" value="nmb1532 protein domain like"/>
    <property type="match status" value="1"/>
</dbReference>
<dbReference type="AlphaFoldDB" id="A0AA48I210"/>
<sequence length="196" mass="22367">MDVSPPTSTTPPADPTGTAAGKKRAAAEAVKAMSPREFRKWNKLADGMATFHDRFEREFNYVYQLADGGWRAKVPFARFIREAEQVSHHLDMHHRIEEAYFFPMLAKKLPQFSTNGRGAEHVASHRAIHRGLDKYDAVLERARRDPDGYDGKELREVMDGFREVLFNHLEEEVRDLGAESVYAAGFTLDELARFPM</sequence>
<dbReference type="EMBL" id="AP028213">
    <property type="protein sequence ID" value="BEI89754.1"/>
    <property type="molecule type" value="Genomic_DNA"/>
</dbReference>
<dbReference type="InterPro" id="IPR012312">
    <property type="entry name" value="Hemerythrin-like"/>
</dbReference>
<evidence type="ECO:0000259" key="2">
    <source>
        <dbReference type="Pfam" id="PF01814"/>
    </source>
</evidence>
<reference evidence="3" key="1">
    <citation type="journal article" date="2023" name="BMC Genomics">
        <title>Chromosome-level genome assemblies of Cutaneotrichosporon spp. (Trichosporonales, Basidiomycota) reveal imbalanced evolution between nucleotide sequences and chromosome synteny.</title>
        <authorList>
            <person name="Kobayashi Y."/>
            <person name="Kayamori A."/>
            <person name="Aoki K."/>
            <person name="Shiwa Y."/>
            <person name="Matsutani M."/>
            <person name="Fujita N."/>
            <person name="Sugita T."/>
            <person name="Iwasaki W."/>
            <person name="Tanaka N."/>
            <person name="Takashima M."/>
        </authorList>
    </citation>
    <scope>NUCLEOTIDE SEQUENCE</scope>
    <source>
        <strain evidence="3">HIS019</strain>
    </source>
</reference>
<evidence type="ECO:0000313" key="3">
    <source>
        <dbReference type="EMBL" id="BEI89754.1"/>
    </source>
</evidence>
<dbReference type="GeneID" id="85493625"/>
<evidence type="ECO:0000313" key="4">
    <source>
        <dbReference type="Proteomes" id="UP001233271"/>
    </source>
</evidence>
<protein>
    <recommendedName>
        <fullName evidence="2">Hemerythrin-like domain-containing protein</fullName>
    </recommendedName>
</protein>
<dbReference type="KEGG" id="ccac:CcaHIS019_0211160"/>
<accession>A0AA48I210</accession>
<keyword evidence="4" id="KW-1185">Reference proteome</keyword>
<proteinExistence type="predicted"/>
<dbReference type="CDD" id="cd12108">
    <property type="entry name" value="Hr-like"/>
    <property type="match status" value="1"/>
</dbReference>
<dbReference type="Pfam" id="PF01814">
    <property type="entry name" value="Hemerythrin"/>
    <property type="match status" value="1"/>
</dbReference>
<evidence type="ECO:0000256" key="1">
    <source>
        <dbReference type="SAM" id="MobiDB-lite"/>
    </source>
</evidence>
<dbReference type="RefSeq" id="XP_060455020.1">
    <property type="nucleotide sequence ID" value="XM_060598203.1"/>
</dbReference>
<name>A0AA48I210_9TREE</name>
<feature type="region of interest" description="Disordered" evidence="1">
    <location>
        <begin position="1"/>
        <end position="21"/>
    </location>
</feature>
<feature type="domain" description="Hemerythrin-like" evidence="2">
    <location>
        <begin position="47"/>
        <end position="173"/>
    </location>
</feature>
<dbReference type="Proteomes" id="UP001233271">
    <property type="component" value="Chromosome 2"/>
</dbReference>
<dbReference type="InterPro" id="IPR053206">
    <property type="entry name" value="Dimeric_xanthone_biosynth"/>
</dbReference>
<organism evidence="3 4">
    <name type="scientific">Cutaneotrichosporon cavernicola</name>
    <dbReference type="NCBI Taxonomy" id="279322"/>
    <lineage>
        <taxon>Eukaryota</taxon>
        <taxon>Fungi</taxon>
        <taxon>Dikarya</taxon>
        <taxon>Basidiomycota</taxon>
        <taxon>Agaricomycotina</taxon>
        <taxon>Tremellomycetes</taxon>
        <taxon>Trichosporonales</taxon>
        <taxon>Trichosporonaceae</taxon>
        <taxon>Cutaneotrichosporon</taxon>
    </lineage>
</organism>
<dbReference type="PANTHER" id="PTHR38048">
    <property type="entry name" value="EXPRESSED PROTEIN"/>
    <property type="match status" value="1"/>
</dbReference>